<accession>A0ABZ3C8R8</accession>
<dbReference type="EMBL" id="CP115965">
    <property type="protein sequence ID" value="WZW99108.1"/>
    <property type="molecule type" value="Genomic_DNA"/>
</dbReference>
<keyword evidence="1" id="KW-0812">Transmembrane</keyword>
<feature type="transmembrane region" description="Helical" evidence="1">
    <location>
        <begin position="312"/>
        <end position="332"/>
    </location>
</feature>
<sequence>MTESWLATVPAVALAVAWYWLPGLLVLIAGWRWSLHHVLVAPAVSIGVGAVAATLAPRLGIAWSPLPVLVLAVLIAAIALAVRRWVTGSWFTPGPTSSSPGGASVAGTEADAPAGGAAWWGACVGLLIAAVTLTAHCLTAFVAPGAVSQTFDGIAHLNTIRWIVETADASPFHIGLTSDAPFYPNGWHVVPSLVMSLLGTSVPVAVNATSIAIAAFVWPASCLALSAALLGRRPAVLVAAGALAGAFGAFPLLLLDFGVLYPNALGYALLPAVLGWLVVALRTRGLPPVTREVLGVLLACAGLGLAHPNAFLSLWALASGVVLVHIGARLVARWTLVRSLVAALVVAVLTVLTIQLWSFSRTNEVMSRWPPWQTPAQAFGEGFLVSPAHLPFTYPVLFLLGAGWIALARRPRRAVALWPFCAALALFVLASGFPVESPVREAVTNPWYNDSFRLAALLPAGAIPVATAGAVACWDALAALAVRWPRPGAWPTRVLAVLATAAIALTGQGPNALEGVERARKSYLLTEESPLLSPEEYALLERLDTTTPSDALIAGSPRAGTSLAYALADREVLRKHVFGQPGAEEQYLDAHLRDITADPRVCEVVDDLGVDHVLDFGEQDVHDNYEASQWKGMTDLVPSAHLVLVDAEGPEARLFRIEGC</sequence>
<feature type="transmembrane region" description="Helical" evidence="1">
    <location>
        <begin position="392"/>
        <end position="408"/>
    </location>
</feature>
<feature type="transmembrane region" description="Helical" evidence="1">
    <location>
        <begin position="204"/>
        <end position="228"/>
    </location>
</feature>
<feature type="transmembrane region" description="Helical" evidence="1">
    <location>
        <begin position="288"/>
        <end position="306"/>
    </location>
</feature>
<feature type="transmembrane region" description="Helical" evidence="1">
    <location>
        <begin position="6"/>
        <end position="31"/>
    </location>
</feature>
<feature type="transmembrane region" description="Helical" evidence="1">
    <location>
        <begin position="38"/>
        <end position="56"/>
    </location>
</feature>
<evidence type="ECO:0000256" key="1">
    <source>
        <dbReference type="SAM" id="Phobius"/>
    </source>
</evidence>
<protein>
    <submittedName>
        <fullName evidence="2">Uncharacterized protein</fullName>
    </submittedName>
</protein>
<evidence type="ECO:0000313" key="3">
    <source>
        <dbReference type="Proteomes" id="UP001434337"/>
    </source>
</evidence>
<name>A0ABZ3C8R8_9ACTN</name>
<gene>
    <name evidence="2" type="ORF">PCC79_02565</name>
</gene>
<keyword evidence="3" id="KW-1185">Reference proteome</keyword>
<feature type="transmembrane region" description="Helical" evidence="1">
    <location>
        <begin position="455"/>
        <end position="482"/>
    </location>
</feature>
<proteinExistence type="predicted"/>
<feature type="transmembrane region" description="Helical" evidence="1">
    <location>
        <begin position="415"/>
        <end position="435"/>
    </location>
</feature>
<evidence type="ECO:0000313" key="2">
    <source>
        <dbReference type="EMBL" id="WZW99108.1"/>
    </source>
</evidence>
<dbReference type="InterPro" id="IPR046671">
    <property type="entry name" value="DUF6541"/>
</dbReference>
<dbReference type="Proteomes" id="UP001434337">
    <property type="component" value="Chromosome"/>
</dbReference>
<dbReference type="RefSeq" id="WP_342372907.1">
    <property type="nucleotide sequence ID" value="NZ_CP115965.1"/>
</dbReference>
<organism evidence="2 3">
    <name type="scientific">Propioniciclava soli</name>
    <dbReference type="NCBI Taxonomy" id="2775081"/>
    <lineage>
        <taxon>Bacteria</taxon>
        <taxon>Bacillati</taxon>
        <taxon>Actinomycetota</taxon>
        <taxon>Actinomycetes</taxon>
        <taxon>Propionibacteriales</taxon>
        <taxon>Propionibacteriaceae</taxon>
        <taxon>Propioniciclava</taxon>
    </lineage>
</organism>
<feature type="transmembrane region" description="Helical" evidence="1">
    <location>
        <begin position="62"/>
        <end position="82"/>
    </location>
</feature>
<dbReference type="Pfam" id="PF20176">
    <property type="entry name" value="DUF6541"/>
    <property type="match status" value="1"/>
</dbReference>
<feature type="transmembrane region" description="Helical" evidence="1">
    <location>
        <begin position="117"/>
        <end position="143"/>
    </location>
</feature>
<feature type="transmembrane region" description="Helical" evidence="1">
    <location>
        <begin position="339"/>
        <end position="359"/>
    </location>
</feature>
<feature type="transmembrane region" description="Helical" evidence="1">
    <location>
        <begin position="260"/>
        <end position="281"/>
    </location>
</feature>
<reference evidence="2 3" key="1">
    <citation type="journal article" date="2023" name="Environ Microbiome">
        <title>A coral-associated actinobacterium mitigates coral bleaching under heat stress.</title>
        <authorList>
            <person name="Li J."/>
            <person name="Zou Y."/>
            <person name="Li Q."/>
            <person name="Zhang J."/>
            <person name="Bourne D.G."/>
            <person name="Lyu Y."/>
            <person name="Liu C."/>
            <person name="Zhang S."/>
        </authorList>
    </citation>
    <scope>NUCLEOTIDE SEQUENCE [LARGE SCALE GENOMIC DNA]</scope>
    <source>
        <strain evidence="2 3">SCSIO 13291</strain>
    </source>
</reference>
<keyword evidence="1" id="KW-1133">Transmembrane helix</keyword>
<feature type="transmembrane region" description="Helical" evidence="1">
    <location>
        <begin position="235"/>
        <end position="254"/>
    </location>
</feature>
<keyword evidence="1" id="KW-0472">Membrane</keyword>